<evidence type="ECO:0000313" key="10">
    <source>
        <dbReference type="EMBL" id="VVA89705.1"/>
    </source>
</evidence>
<sequence length="505" mass="55194">MAMAPVIKLVLGSLAFAIFWVLAVFPSVPFLPIGRTAGSLFGAMLMVIFRVITPEQAYAAIDLPILGLLFGTMVVSIYLERADMFKYLGTLLSWKSRGPKDLLCRVCLVSAVSSALFTNDTSCVVLTEFVLKIARQKNLPPHPFLLALATSANIGSSATPIGNPQNLVIAVQSKIPFWEFLLGVFPAMIVGITVNALLLLAMYWRLLSDHKDDEEEEEENVVSEVVVEEDVTSHRFSPATLPHLSSFRSEELNLRMDPETLRNRAVSSGESETINRYSNASREQTDAESQGESTSNNNMFFQTKKWRRVLWKASVYLITLGMLISLLMGLNMSWTAITAALALVVLDFKDARPSLEKVSYSLLIFFCGMFITVDGFNKTGIPTALWDLMEPYAKIDQAKGTAVLAIVILVLSNVASNVPTVLLLGARVAASAAVGEEEKKAWLILAWVSTVAGNLTLLGSAANLIVCEQARRAVSHGYTLTFTKHLKFGLPSTLIVTAIGLLLIN</sequence>
<feature type="region of interest" description="Disordered" evidence="7">
    <location>
        <begin position="264"/>
        <end position="296"/>
    </location>
</feature>
<comment type="subcellular location">
    <subcellularLocation>
        <location evidence="1">Cell membrane</location>
        <topology evidence="1">Multi-pass membrane protein</topology>
    </subcellularLocation>
</comment>
<proteinExistence type="predicted"/>
<organism evidence="10 11">
    <name type="scientific">Arabis nemorensis</name>
    <dbReference type="NCBI Taxonomy" id="586526"/>
    <lineage>
        <taxon>Eukaryota</taxon>
        <taxon>Viridiplantae</taxon>
        <taxon>Streptophyta</taxon>
        <taxon>Embryophyta</taxon>
        <taxon>Tracheophyta</taxon>
        <taxon>Spermatophyta</taxon>
        <taxon>Magnoliopsida</taxon>
        <taxon>eudicotyledons</taxon>
        <taxon>Gunneridae</taxon>
        <taxon>Pentapetalae</taxon>
        <taxon>rosids</taxon>
        <taxon>malvids</taxon>
        <taxon>Brassicales</taxon>
        <taxon>Brassicaceae</taxon>
        <taxon>Arabideae</taxon>
        <taxon>Arabis</taxon>
    </lineage>
</organism>
<dbReference type="AlphaFoldDB" id="A0A565AJZ9"/>
<evidence type="ECO:0000256" key="1">
    <source>
        <dbReference type="ARBA" id="ARBA00004651"/>
    </source>
</evidence>
<evidence type="ECO:0000313" key="11">
    <source>
        <dbReference type="Proteomes" id="UP000489600"/>
    </source>
</evidence>
<evidence type="ECO:0000256" key="2">
    <source>
        <dbReference type="ARBA" id="ARBA00022448"/>
    </source>
</evidence>
<feature type="compositionally biased region" description="Polar residues" evidence="7">
    <location>
        <begin position="265"/>
        <end position="296"/>
    </location>
</feature>
<feature type="transmembrane region" description="Helical" evidence="8">
    <location>
        <begin position="486"/>
        <end position="504"/>
    </location>
</feature>
<dbReference type="Pfam" id="PF03600">
    <property type="entry name" value="CitMHS"/>
    <property type="match status" value="1"/>
</dbReference>
<dbReference type="GO" id="GO:0055085">
    <property type="term" value="P:transmembrane transport"/>
    <property type="evidence" value="ECO:0007669"/>
    <property type="project" value="InterPro"/>
</dbReference>
<dbReference type="PANTHER" id="PTHR43302">
    <property type="entry name" value="TRANSPORTER ARSB-RELATED"/>
    <property type="match status" value="1"/>
</dbReference>
<gene>
    <name evidence="10" type="ORF">ANE_LOCUS150</name>
</gene>
<keyword evidence="11" id="KW-1185">Reference proteome</keyword>
<reference evidence="10" key="1">
    <citation type="submission" date="2019-07" db="EMBL/GenBank/DDBJ databases">
        <authorList>
            <person name="Dittberner H."/>
        </authorList>
    </citation>
    <scope>NUCLEOTIDE SEQUENCE [LARGE SCALE GENOMIC DNA]</scope>
</reference>
<dbReference type="EMBL" id="CABITT030000001">
    <property type="protein sequence ID" value="VVA89705.1"/>
    <property type="molecule type" value="Genomic_DNA"/>
</dbReference>
<feature type="transmembrane region" description="Helical" evidence="8">
    <location>
        <begin position="180"/>
        <end position="204"/>
    </location>
</feature>
<dbReference type="PANTHER" id="PTHR43302:SF15">
    <property type="entry name" value="SILICON EFFLUX TRANSPORTER LSI2"/>
    <property type="match status" value="1"/>
</dbReference>
<keyword evidence="6 8" id="KW-0472">Membrane</keyword>
<keyword evidence="5 8" id="KW-1133">Transmembrane helix</keyword>
<feature type="transmembrane region" description="Helical" evidence="8">
    <location>
        <begin position="309"/>
        <end position="326"/>
    </location>
</feature>
<dbReference type="Proteomes" id="UP000489600">
    <property type="component" value="Unassembled WGS sequence"/>
</dbReference>
<dbReference type="GO" id="GO:0005886">
    <property type="term" value="C:plasma membrane"/>
    <property type="evidence" value="ECO:0007669"/>
    <property type="project" value="UniProtKB-SubCell"/>
</dbReference>
<evidence type="ECO:0000256" key="5">
    <source>
        <dbReference type="ARBA" id="ARBA00022989"/>
    </source>
</evidence>
<feature type="transmembrane region" description="Helical" evidence="8">
    <location>
        <begin position="59"/>
        <end position="79"/>
    </location>
</feature>
<protein>
    <recommendedName>
        <fullName evidence="9">Citrate transporter-like domain-containing protein</fullName>
    </recommendedName>
</protein>
<dbReference type="CDD" id="cd01117">
    <property type="entry name" value="YbiR_permease"/>
    <property type="match status" value="1"/>
</dbReference>
<evidence type="ECO:0000256" key="6">
    <source>
        <dbReference type="ARBA" id="ARBA00023136"/>
    </source>
</evidence>
<keyword evidence="2" id="KW-0813">Transport</keyword>
<evidence type="ECO:0000256" key="3">
    <source>
        <dbReference type="ARBA" id="ARBA00022475"/>
    </source>
</evidence>
<dbReference type="InterPro" id="IPR004680">
    <property type="entry name" value="Cit_transptr-like_dom"/>
</dbReference>
<feature type="domain" description="Citrate transporter-like" evidence="9">
    <location>
        <begin position="26"/>
        <end position="452"/>
    </location>
</feature>
<keyword evidence="4 8" id="KW-0812">Transmembrane</keyword>
<feature type="transmembrane region" description="Helical" evidence="8">
    <location>
        <begin position="442"/>
        <end position="466"/>
    </location>
</feature>
<keyword evidence="3" id="KW-1003">Cell membrane</keyword>
<evidence type="ECO:0000256" key="7">
    <source>
        <dbReference type="SAM" id="MobiDB-lite"/>
    </source>
</evidence>
<evidence type="ECO:0000256" key="8">
    <source>
        <dbReference type="SAM" id="Phobius"/>
    </source>
</evidence>
<dbReference type="OrthoDB" id="442352at2759"/>
<name>A0A565AJZ9_9BRAS</name>
<feature type="transmembrane region" description="Helical" evidence="8">
    <location>
        <begin position="360"/>
        <end position="381"/>
    </location>
</feature>
<accession>A0A565AJZ9</accession>
<feature type="transmembrane region" description="Helical" evidence="8">
    <location>
        <begin position="401"/>
        <end position="430"/>
    </location>
</feature>
<evidence type="ECO:0000256" key="4">
    <source>
        <dbReference type="ARBA" id="ARBA00022692"/>
    </source>
</evidence>
<comment type="caution">
    <text evidence="10">The sequence shown here is derived from an EMBL/GenBank/DDBJ whole genome shotgun (WGS) entry which is preliminary data.</text>
</comment>
<evidence type="ECO:0000259" key="9">
    <source>
        <dbReference type="Pfam" id="PF03600"/>
    </source>
</evidence>
<feature type="transmembrane region" description="Helical" evidence="8">
    <location>
        <begin position="33"/>
        <end position="52"/>
    </location>
</feature>